<name>A0A345Y3K0_9NEIS</name>
<evidence type="ECO:0000259" key="2">
    <source>
        <dbReference type="PROSITE" id="PS50994"/>
    </source>
</evidence>
<dbReference type="GO" id="GO:0003677">
    <property type="term" value="F:DNA binding"/>
    <property type="evidence" value="ECO:0007669"/>
    <property type="project" value="InterPro"/>
</dbReference>
<dbReference type="OrthoDB" id="8613975at2"/>
<dbReference type="SUPFAM" id="SSF46689">
    <property type="entry name" value="Homeodomain-like"/>
    <property type="match status" value="1"/>
</dbReference>
<dbReference type="PROSITE" id="PS50994">
    <property type="entry name" value="INTEGRASE"/>
    <property type="match status" value="1"/>
</dbReference>
<dbReference type="InterPro" id="IPR002514">
    <property type="entry name" value="Transposase_8"/>
</dbReference>
<evidence type="ECO:0000313" key="3">
    <source>
        <dbReference type="EMBL" id="AXK38502.1"/>
    </source>
</evidence>
<dbReference type="PANTHER" id="PTHR46889">
    <property type="entry name" value="TRANSPOSASE INSF FOR INSERTION SEQUENCE IS3B-RELATED"/>
    <property type="match status" value="1"/>
</dbReference>
<dbReference type="RefSeq" id="WP_115432442.1">
    <property type="nucleotide sequence ID" value="NZ_CP031337.1"/>
</dbReference>
<dbReference type="GO" id="GO:0015074">
    <property type="term" value="P:DNA integration"/>
    <property type="evidence" value="ECO:0007669"/>
    <property type="project" value="InterPro"/>
</dbReference>
<dbReference type="Pfam" id="PF13276">
    <property type="entry name" value="HTH_21"/>
    <property type="match status" value="1"/>
</dbReference>
<evidence type="ECO:0000313" key="4">
    <source>
        <dbReference type="Proteomes" id="UP000254537"/>
    </source>
</evidence>
<proteinExistence type="predicted"/>
<dbReference type="GO" id="GO:0006313">
    <property type="term" value="P:DNA transposition"/>
    <property type="evidence" value="ECO:0007669"/>
    <property type="project" value="InterPro"/>
</dbReference>
<sequence>MYKIPRQSYTTEFKQEAIRQIEAEGKSLAQVARDLGISEQTLSNWRKAHKAGKLASGSGKPVTPEQMELSRLRAENAHLKMELEILGKSHGVLRQEVAVKYAWLDQMRAHYPLQSLCRVLSVSTGGFADWKASGGPAQWLSDAQLLALIRSVYAECNGAYGSPRIYQELKSRGHPASKARIRRLMQLHGIRARHKRRYKVTTDSKHTLPVAPNRLSRQFHTSAPDQVWTTDITYIPTREGWLYLAVVMDLYTRAIVGWAMDGRMTRDLVIGALRMARFRRKPASGLLHHSDRGSQYCSHDYQALLAEYGMQASMSRKGNCWDNAPMESFFNSLKNERVFHEDYATRAEARQDLFEYIEVFYNRKRRHSSLGYRTPAQQHAAWFEQEGKAA</sequence>
<organism evidence="3 4">
    <name type="scientific">Crenobacter cavernae</name>
    <dbReference type="NCBI Taxonomy" id="2290923"/>
    <lineage>
        <taxon>Bacteria</taxon>
        <taxon>Pseudomonadati</taxon>
        <taxon>Pseudomonadota</taxon>
        <taxon>Betaproteobacteria</taxon>
        <taxon>Neisseriales</taxon>
        <taxon>Neisseriaceae</taxon>
        <taxon>Crenobacter</taxon>
    </lineage>
</organism>
<dbReference type="Pfam" id="PF13333">
    <property type="entry name" value="rve_2"/>
    <property type="match status" value="1"/>
</dbReference>
<dbReference type="InterPro" id="IPR012337">
    <property type="entry name" value="RNaseH-like_sf"/>
</dbReference>
<dbReference type="PROSITE" id="PS50960">
    <property type="entry name" value="HTH_PSQ"/>
    <property type="match status" value="1"/>
</dbReference>
<dbReference type="PANTHER" id="PTHR46889:SF4">
    <property type="entry name" value="TRANSPOSASE INSO FOR INSERTION SEQUENCE ELEMENT IS911B-RELATED"/>
    <property type="match status" value="1"/>
</dbReference>
<dbReference type="Proteomes" id="UP000254537">
    <property type="component" value="Chromosome"/>
</dbReference>
<dbReference type="InterPro" id="IPR009057">
    <property type="entry name" value="Homeodomain-like_sf"/>
</dbReference>
<dbReference type="Pfam" id="PF01527">
    <property type="entry name" value="HTH_Tnp_1"/>
    <property type="match status" value="1"/>
</dbReference>
<dbReference type="InterPro" id="IPR050900">
    <property type="entry name" value="Transposase_IS3/IS150/IS904"/>
</dbReference>
<accession>A0A345Y3K0</accession>
<reference evidence="3 4" key="1">
    <citation type="submission" date="2018-07" db="EMBL/GenBank/DDBJ databases">
        <title>Crenobacter cavernae sp. nov., isolated from a karst cave.</title>
        <authorList>
            <person name="Zhu H."/>
        </authorList>
    </citation>
    <scope>NUCLEOTIDE SEQUENCE [LARGE SCALE GENOMIC DNA]</scope>
    <source>
        <strain evidence="3 4">K1W11S-77</strain>
    </source>
</reference>
<dbReference type="EMBL" id="CP031337">
    <property type="protein sequence ID" value="AXK38502.1"/>
    <property type="molecule type" value="Genomic_DNA"/>
</dbReference>
<feature type="domain" description="HTH psq-type" evidence="1">
    <location>
        <begin position="1"/>
        <end position="52"/>
    </location>
</feature>
<dbReference type="InterPro" id="IPR048020">
    <property type="entry name" value="Transpos_IS3"/>
</dbReference>
<dbReference type="InterPro" id="IPR007889">
    <property type="entry name" value="HTH_Psq"/>
</dbReference>
<dbReference type="InterPro" id="IPR025948">
    <property type="entry name" value="HTH-like_dom"/>
</dbReference>
<dbReference type="SUPFAM" id="SSF53098">
    <property type="entry name" value="Ribonuclease H-like"/>
    <property type="match status" value="1"/>
</dbReference>
<dbReference type="GO" id="GO:0004803">
    <property type="term" value="F:transposase activity"/>
    <property type="evidence" value="ECO:0007669"/>
    <property type="project" value="InterPro"/>
</dbReference>
<dbReference type="InterPro" id="IPR036397">
    <property type="entry name" value="RNaseH_sf"/>
</dbReference>
<dbReference type="Gene3D" id="1.10.10.60">
    <property type="entry name" value="Homeodomain-like"/>
    <property type="match status" value="1"/>
</dbReference>
<dbReference type="KEGG" id="ccah:DWG20_03150"/>
<feature type="domain" description="Integrase catalytic" evidence="2">
    <location>
        <begin position="220"/>
        <end position="383"/>
    </location>
</feature>
<protein>
    <submittedName>
        <fullName evidence="3">IS3 family transposase</fullName>
    </submittedName>
</protein>
<evidence type="ECO:0000259" key="1">
    <source>
        <dbReference type="PROSITE" id="PS50960"/>
    </source>
</evidence>
<dbReference type="NCBIfam" id="NF033516">
    <property type="entry name" value="transpos_IS3"/>
    <property type="match status" value="1"/>
</dbReference>
<dbReference type="InterPro" id="IPR001584">
    <property type="entry name" value="Integrase_cat-core"/>
</dbReference>
<gene>
    <name evidence="3" type="ORF">DWG20_03150</name>
</gene>
<dbReference type="AlphaFoldDB" id="A0A345Y3K0"/>
<dbReference type="Pfam" id="PF00665">
    <property type="entry name" value="rve"/>
    <property type="match status" value="1"/>
</dbReference>
<dbReference type="Gene3D" id="3.30.420.10">
    <property type="entry name" value="Ribonuclease H-like superfamily/Ribonuclease H"/>
    <property type="match status" value="1"/>
</dbReference>